<dbReference type="PANTHER" id="PTHR42930">
    <property type="entry name" value="PHOSPHATE-SPECIFIC TRANSPORT SYSTEM ACCESSORY PROTEIN PHOU"/>
    <property type="match status" value="1"/>
</dbReference>
<comment type="subunit">
    <text evidence="1">Homodimer.</text>
</comment>
<evidence type="ECO:0000313" key="3">
    <source>
        <dbReference type="EMBL" id="PCR91140.1"/>
    </source>
</evidence>
<dbReference type="EMBL" id="NXNI01000001">
    <property type="protein sequence ID" value="PCR91140.1"/>
    <property type="molecule type" value="Genomic_DNA"/>
</dbReference>
<protein>
    <recommendedName>
        <fullName evidence="1">Phosphate-specific transport system accessory protein PhoU</fullName>
    </recommendedName>
</protein>
<dbReference type="InterPro" id="IPR026022">
    <property type="entry name" value="PhoU_dom"/>
</dbReference>
<dbReference type="GO" id="GO:0045936">
    <property type="term" value="P:negative regulation of phosphate metabolic process"/>
    <property type="evidence" value="ECO:0007669"/>
    <property type="project" value="InterPro"/>
</dbReference>
<dbReference type="GO" id="GO:0030643">
    <property type="term" value="P:intracellular phosphate ion homeostasis"/>
    <property type="evidence" value="ECO:0007669"/>
    <property type="project" value="InterPro"/>
</dbReference>
<comment type="subcellular location">
    <subcellularLocation>
        <location evidence="1">Cytoplasm</location>
    </subcellularLocation>
</comment>
<comment type="similarity">
    <text evidence="1">Belongs to the PhoU family.</text>
</comment>
<dbReference type="PIRSF" id="PIRSF003107">
    <property type="entry name" value="PhoU"/>
    <property type="match status" value="1"/>
</dbReference>
<dbReference type="InterPro" id="IPR038078">
    <property type="entry name" value="PhoU-like_sf"/>
</dbReference>
<dbReference type="RefSeq" id="WP_097380084.1">
    <property type="nucleotide sequence ID" value="NZ_NXNI01000001.1"/>
</dbReference>
<dbReference type="AlphaFoldDB" id="A0A2A5QWD6"/>
<comment type="function">
    <text evidence="1">Plays a role in the regulation of phosphate uptake.</text>
</comment>
<name>A0A2A5QWD6_9EURY</name>
<feature type="domain" description="PhoU" evidence="2">
    <location>
        <begin position="121"/>
        <end position="229"/>
    </location>
</feature>
<evidence type="ECO:0000313" key="4">
    <source>
        <dbReference type="Proteomes" id="UP000219689"/>
    </source>
</evidence>
<keyword evidence="1" id="KW-0963">Cytoplasm</keyword>
<keyword evidence="1" id="KW-0813">Transport</keyword>
<dbReference type="OrthoDB" id="7738at2157"/>
<organism evidence="3 4">
    <name type="scientific">Natrinema ejinorense</name>
    <dbReference type="NCBI Taxonomy" id="373386"/>
    <lineage>
        <taxon>Archaea</taxon>
        <taxon>Methanobacteriati</taxon>
        <taxon>Methanobacteriota</taxon>
        <taxon>Stenosarchaea group</taxon>
        <taxon>Halobacteria</taxon>
        <taxon>Halobacteriales</taxon>
        <taxon>Natrialbaceae</taxon>
        <taxon>Natrinema</taxon>
    </lineage>
</organism>
<sequence length="242" mass="26399">MGRHEYRERLERLRDAVVAIGDRVCGQLDDAVTALFTDDLALARVVVETDATVNDRCLEIERECLDLVALHQPVAGDLRFVVAAFKIVTDLERVADLAANLAEYALDSTGSASPLPDVDFERITALALEQIERALEAFVTDDVEACFAVAERDDELDARCAGVAERIVRTLMELHVEGGTDGERRVQGDAGGPPVADVIADVIADVSRTFVIARDLERVGDHAVNVAARTLYALENSEELLR</sequence>
<dbReference type="GO" id="GO:0006817">
    <property type="term" value="P:phosphate ion transport"/>
    <property type="evidence" value="ECO:0007669"/>
    <property type="project" value="UniProtKB-KW"/>
</dbReference>
<dbReference type="Proteomes" id="UP000219689">
    <property type="component" value="Unassembled WGS sequence"/>
</dbReference>
<accession>A0A2A5QWD6</accession>
<evidence type="ECO:0000256" key="1">
    <source>
        <dbReference type="PIRNR" id="PIRNR003107"/>
    </source>
</evidence>
<dbReference type="PANTHER" id="PTHR42930:SF3">
    <property type="entry name" value="PHOSPHATE-SPECIFIC TRANSPORT SYSTEM ACCESSORY PROTEIN PHOU"/>
    <property type="match status" value="1"/>
</dbReference>
<dbReference type="Gene3D" id="1.20.58.220">
    <property type="entry name" value="Phosphate transport system protein phou homolog 2, domain 2"/>
    <property type="match status" value="1"/>
</dbReference>
<dbReference type="InterPro" id="IPR028366">
    <property type="entry name" value="PhoU"/>
</dbReference>
<proteinExistence type="inferred from homology"/>
<gene>
    <name evidence="3" type="ORF">CP557_11760</name>
</gene>
<feature type="domain" description="PhoU" evidence="2">
    <location>
        <begin position="20"/>
        <end position="104"/>
    </location>
</feature>
<reference evidence="3 4" key="1">
    <citation type="submission" date="2017-09" db="EMBL/GenBank/DDBJ databases">
        <title>Genome sequences of Natrinema ejinorence JCM 13890T.</title>
        <authorList>
            <person name="Roh S.W."/>
            <person name="Kim Y.B."/>
            <person name="Kim J.Y."/>
        </authorList>
    </citation>
    <scope>NUCLEOTIDE SEQUENCE [LARGE SCALE GENOMIC DNA]</scope>
    <source>
        <strain evidence="3 4">JCM 13890</strain>
    </source>
</reference>
<evidence type="ECO:0000259" key="2">
    <source>
        <dbReference type="Pfam" id="PF01895"/>
    </source>
</evidence>
<keyword evidence="4" id="KW-1185">Reference proteome</keyword>
<comment type="caution">
    <text evidence="3">The sequence shown here is derived from an EMBL/GenBank/DDBJ whole genome shotgun (WGS) entry which is preliminary data.</text>
</comment>
<dbReference type="Pfam" id="PF01895">
    <property type="entry name" value="PhoU"/>
    <property type="match status" value="2"/>
</dbReference>
<dbReference type="SUPFAM" id="SSF109755">
    <property type="entry name" value="PhoU-like"/>
    <property type="match status" value="2"/>
</dbReference>
<dbReference type="GO" id="GO:0005737">
    <property type="term" value="C:cytoplasm"/>
    <property type="evidence" value="ECO:0007669"/>
    <property type="project" value="UniProtKB-SubCell"/>
</dbReference>
<keyword evidence="1" id="KW-0592">Phosphate transport</keyword>